<gene>
    <name evidence="2" type="ORF">IAA31_06480</name>
</gene>
<sequence length="348" mass="39414">MLDSTAKSALCRQLTDLFDHDEYQQIVDILERQPSLDLELALSLVRAYLNLHNVTQDDFCLRRAEDVLNTFEDEGGNDAQYLYLKALTLIKENLLQDAEIRLQRALRFVPLTQSTLLTRIERQLNLIRKAAAVRPLNAVEKAAFDAHAAAHFGTVHAVLKGDKVDLIVFAPQEGHDYYLVVTKGLSALRQTVPAGADPQENACLELALALPKAWPVDRNELQYYYPFKWLLDLTAQIRLSPQFVGFGYTMDNGGPLVPFVRFSALMLTALGDYPRTAQSYLLPDGYRVNIFQVLPLYPLEAAFRQEHSAQDLIERLYHGKAVLCPYYEDRKDVLAPFKVQTASTQTQK</sequence>
<dbReference type="AlphaFoldDB" id="A0A9E2NSE8"/>
<proteinExistence type="predicted"/>
<dbReference type="Proteomes" id="UP000824150">
    <property type="component" value="Unassembled WGS sequence"/>
</dbReference>
<reference evidence="2" key="1">
    <citation type="journal article" date="2021" name="PeerJ">
        <title>Extensive microbial diversity within the chicken gut microbiome revealed by metagenomics and culture.</title>
        <authorList>
            <person name="Gilroy R."/>
            <person name="Ravi A."/>
            <person name="Getino M."/>
            <person name="Pursley I."/>
            <person name="Horton D.L."/>
            <person name="Alikhan N.F."/>
            <person name="Baker D."/>
            <person name="Gharbi K."/>
            <person name="Hall N."/>
            <person name="Watson M."/>
            <person name="Adriaenssens E.M."/>
            <person name="Foster-Nyarko E."/>
            <person name="Jarju S."/>
            <person name="Secka A."/>
            <person name="Antonio M."/>
            <person name="Oren A."/>
            <person name="Chaudhuri R.R."/>
            <person name="La Ragione R."/>
            <person name="Hildebrand F."/>
            <person name="Pallen M.J."/>
        </authorList>
    </citation>
    <scope>NUCLEOTIDE SEQUENCE</scope>
    <source>
        <strain evidence="2">687</strain>
    </source>
</reference>
<organism evidence="2 3">
    <name type="scientific">Candidatus Anaerobiospirillum merdipullorum</name>
    <dbReference type="NCBI Taxonomy" id="2838450"/>
    <lineage>
        <taxon>Bacteria</taxon>
        <taxon>Pseudomonadati</taxon>
        <taxon>Pseudomonadota</taxon>
        <taxon>Gammaproteobacteria</taxon>
        <taxon>Aeromonadales</taxon>
        <taxon>Succinivibrionaceae</taxon>
        <taxon>Anaerobiospirillum</taxon>
    </lineage>
</organism>
<name>A0A9E2NSE8_9GAMM</name>
<evidence type="ECO:0000313" key="2">
    <source>
        <dbReference type="EMBL" id="MBU3827118.1"/>
    </source>
</evidence>
<feature type="domain" description="Suppressor of fused-like" evidence="1">
    <location>
        <begin position="162"/>
        <end position="318"/>
    </location>
</feature>
<evidence type="ECO:0000313" key="3">
    <source>
        <dbReference type="Proteomes" id="UP000824150"/>
    </source>
</evidence>
<accession>A0A9E2NSE8</accession>
<dbReference type="InterPro" id="IPR020941">
    <property type="entry name" value="SUFU-like_domain"/>
</dbReference>
<comment type="caution">
    <text evidence="2">The sequence shown here is derived from an EMBL/GenBank/DDBJ whole genome shotgun (WGS) entry which is preliminary data.</text>
</comment>
<dbReference type="Pfam" id="PF05076">
    <property type="entry name" value="SUFU"/>
    <property type="match status" value="1"/>
</dbReference>
<reference evidence="2" key="2">
    <citation type="submission" date="2021-04" db="EMBL/GenBank/DDBJ databases">
        <authorList>
            <person name="Gilroy R."/>
        </authorList>
    </citation>
    <scope>NUCLEOTIDE SEQUENCE</scope>
    <source>
        <strain evidence="2">687</strain>
    </source>
</reference>
<dbReference type="EMBL" id="JAHLFG010000070">
    <property type="protein sequence ID" value="MBU3827118.1"/>
    <property type="molecule type" value="Genomic_DNA"/>
</dbReference>
<evidence type="ECO:0000259" key="1">
    <source>
        <dbReference type="Pfam" id="PF05076"/>
    </source>
</evidence>
<protein>
    <submittedName>
        <fullName evidence="2">Suppressor of fused domain protein</fullName>
    </submittedName>
</protein>